<comment type="caution">
    <text evidence="2">The sequence shown here is derived from an EMBL/GenBank/DDBJ whole genome shotgun (WGS) entry which is preliminary data.</text>
</comment>
<name>A0A834Y872_TETSI</name>
<evidence type="ECO:0000313" key="2">
    <source>
        <dbReference type="EMBL" id="KAF8369693.1"/>
    </source>
</evidence>
<dbReference type="EMBL" id="JABCRI010000589">
    <property type="protein sequence ID" value="KAF8369693.1"/>
    <property type="molecule type" value="Genomic_DNA"/>
</dbReference>
<evidence type="ECO:0000256" key="1">
    <source>
        <dbReference type="SAM" id="MobiDB-lite"/>
    </source>
</evidence>
<dbReference type="OrthoDB" id="1708403at2759"/>
<dbReference type="AlphaFoldDB" id="A0A834Y872"/>
<organism evidence="2 3">
    <name type="scientific">Tetracentron sinense</name>
    <name type="common">Spur-leaf</name>
    <dbReference type="NCBI Taxonomy" id="13715"/>
    <lineage>
        <taxon>Eukaryota</taxon>
        <taxon>Viridiplantae</taxon>
        <taxon>Streptophyta</taxon>
        <taxon>Embryophyta</taxon>
        <taxon>Tracheophyta</taxon>
        <taxon>Spermatophyta</taxon>
        <taxon>Magnoliopsida</taxon>
        <taxon>Trochodendrales</taxon>
        <taxon>Trochodendraceae</taxon>
        <taxon>Tetracentron</taxon>
    </lineage>
</organism>
<keyword evidence="3" id="KW-1185">Reference proteome</keyword>
<accession>A0A834Y872</accession>
<protein>
    <submittedName>
        <fullName evidence="2">Uncharacterized protein</fullName>
    </submittedName>
</protein>
<sequence length="164" mass="18508">MFTHRQIPRTIIHGKNKPLPKDAAGHLEGVYGHRDLILVAFVEANSGLPFFSLKILVRLWAVRFLGIRDSKTEERRIPRIQDSRYGIQGDNAKPNLSVTLNFLVRPNRSTGSGGEEDHPVSCKRQRSDASSLPFFLKPGSEVLEHSSMEDLDLELRLGDRPKVK</sequence>
<dbReference type="Proteomes" id="UP000655225">
    <property type="component" value="Unassembled WGS sequence"/>
</dbReference>
<reference evidence="2 3" key="1">
    <citation type="submission" date="2020-04" db="EMBL/GenBank/DDBJ databases">
        <title>Plant Genome Project.</title>
        <authorList>
            <person name="Zhang R.-G."/>
        </authorList>
    </citation>
    <scope>NUCLEOTIDE SEQUENCE [LARGE SCALE GENOMIC DNA]</scope>
    <source>
        <strain evidence="2">YNK0</strain>
        <tissue evidence="2">Leaf</tissue>
    </source>
</reference>
<feature type="region of interest" description="Disordered" evidence="1">
    <location>
        <begin position="107"/>
        <end position="129"/>
    </location>
</feature>
<evidence type="ECO:0000313" key="3">
    <source>
        <dbReference type="Proteomes" id="UP000655225"/>
    </source>
</evidence>
<proteinExistence type="predicted"/>
<gene>
    <name evidence="2" type="ORF">HHK36_032284</name>
</gene>